<comment type="similarity">
    <text evidence="1 3">Belongs to the short-chain dehydrogenases/reductases (SDR) family.</text>
</comment>
<keyword evidence="2" id="KW-0560">Oxidoreductase</keyword>
<dbReference type="InterPro" id="IPR036291">
    <property type="entry name" value="NAD(P)-bd_dom_sf"/>
</dbReference>
<evidence type="ECO:0000256" key="3">
    <source>
        <dbReference type="RuleBase" id="RU000363"/>
    </source>
</evidence>
<name>A0ABX1GA02_9GAMM</name>
<dbReference type="InterPro" id="IPR002347">
    <property type="entry name" value="SDR_fam"/>
</dbReference>
<evidence type="ECO:0000259" key="4">
    <source>
        <dbReference type="SMART" id="SM00822"/>
    </source>
</evidence>
<dbReference type="Pfam" id="PF00106">
    <property type="entry name" value="adh_short"/>
    <property type="match status" value="1"/>
</dbReference>
<proteinExistence type="inferred from homology"/>
<dbReference type="EMBL" id="JAAWWK010000001">
    <property type="protein sequence ID" value="NKI15989.1"/>
    <property type="molecule type" value="Genomic_DNA"/>
</dbReference>
<dbReference type="InterPro" id="IPR020904">
    <property type="entry name" value="Sc_DH/Rdtase_CS"/>
</dbReference>
<dbReference type="PANTHER" id="PTHR45024">
    <property type="entry name" value="DEHYDROGENASES, SHORT CHAIN"/>
    <property type="match status" value="1"/>
</dbReference>
<gene>
    <name evidence="5" type="ORF">HCU74_01025</name>
</gene>
<dbReference type="SMART" id="SM00822">
    <property type="entry name" value="PKS_KR"/>
    <property type="match status" value="1"/>
</dbReference>
<comment type="caution">
    <text evidence="5">The sequence shown here is derived from an EMBL/GenBank/DDBJ whole genome shotgun (WGS) entry which is preliminary data.</text>
</comment>
<reference evidence="5 6" key="1">
    <citation type="submission" date="2020-04" db="EMBL/GenBank/DDBJ databases">
        <authorList>
            <person name="Yoon J."/>
        </authorList>
    </citation>
    <scope>NUCLEOTIDE SEQUENCE [LARGE SCALE GENOMIC DNA]</scope>
    <source>
        <strain evidence="5 6">KMU-166</strain>
    </source>
</reference>
<dbReference type="InterPro" id="IPR051687">
    <property type="entry name" value="Peroxisomal_Beta-Oxidation"/>
</dbReference>
<protein>
    <submittedName>
        <fullName evidence="5">SDR family NAD(P)-dependent oxidoreductase</fullName>
    </submittedName>
</protein>
<evidence type="ECO:0000313" key="6">
    <source>
        <dbReference type="Proteomes" id="UP000765845"/>
    </source>
</evidence>
<sequence>MTSIRFDQQVAVVTGAGGGLGRTYALELAARGAAVVVNDLGGNISGDGAGTSMADSVVAEILAAGGKAVANYDSVADSKGADAIIQTALDKFGRVDIVINNAGNLRNAYIDKLSDDDIDSLHSVHLKGSLYVSRAAFHHMKQQGYGRILFTSSAAGVFGNPEQAAYAAAKAGMVGLTNVFGIEGEAHGIKTNTLLPMAASRMAEKMDPAQLQQFAELNATFGNALTPDYITPLVVYLVSRECEANKSIYSAVAGRFAKVVIGLTKGWLGPRDAPASVEDVAAHFADIEDQTVVDEPCSLVDELQIIAKHVRAE</sequence>
<dbReference type="PRINTS" id="PR00081">
    <property type="entry name" value="GDHRDH"/>
</dbReference>
<dbReference type="PRINTS" id="PR00080">
    <property type="entry name" value="SDRFAMILY"/>
</dbReference>
<evidence type="ECO:0000256" key="2">
    <source>
        <dbReference type="ARBA" id="ARBA00023002"/>
    </source>
</evidence>
<dbReference type="RefSeq" id="WP_168448536.1">
    <property type="nucleotide sequence ID" value="NZ_JAAWWK010000001.1"/>
</dbReference>
<dbReference type="InterPro" id="IPR057326">
    <property type="entry name" value="KR_dom"/>
</dbReference>
<dbReference type="SUPFAM" id="SSF51735">
    <property type="entry name" value="NAD(P)-binding Rossmann-fold domains"/>
    <property type="match status" value="1"/>
</dbReference>
<organism evidence="5 6">
    <name type="scientific">Spongiibacter thalassae</name>
    <dbReference type="NCBI Taxonomy" id="2721624"/>
    <lineage>
        <taxon>Bacteria</taxon>
        <taxon>Pseudomonadati</taxon>
        <taxon>Pseudomonadota</taxon>
        <taxon>Gammaproteobacteria</taxon>
        <taxon>Cellvibrionales</taxon>
        <taxon>Spongiibacteraceae</taxon>
        <taxon>Spongiibacter</taxon>
    </lineage>
</organism>
<dbReference type="PROSITE" id="PS00061">
    <property type="entry name" value="ADH_SHORT"/>
    <property type="match status" value="1"/>
</dbReference>
<evidence type="ECO:0000313" key="5">
    <source>
        <dbReference type="EMBL" id="NKI15989.1"/>
    </source>
</evidence>
<feature type="domain" description="Ketoreductase" evidence="4">
    <location>
        <begin position="9"/>
        <end position="192"/>
    </location>
</feature>
<keyword evidence="6" id="KW-1185">Reference proteome</keyword>
<dbReference type="Proteomes" id="UP000765845">
    <property type="component" value="Unassembled WGS sequence"/>
</dbReference>
<dbReference type="Gene3D" id="3.40.50.720">
    <property type="entry name" value="NAD(P)-binding Rossmann-like Domain"/>
    <property type="match status" value="1"/>
</dbReference>
<evidence type="ECO:0000256" key="1">
    <source>
        <dbReference type="ARBA" id="ARBA00006484"/>
    </source>
</evidence>
<dbReference type="PANTHER" id="PTHR45024:SF2">
    <property type="entry name" value="SCP2 DOMAIN-CONTAINING PROTEIN"/>
    <property type="match status" value="1"/>
</dbReference>
<accession>A0ABX1GA02</accession>